<proteinExistence type="predicted"/>
<evidence type="ECO:0000259" key="1">
    <source>
        <dbReference type="Pfam" id="PF12697"/>
    </source>
</evidence>
<dbReference type="OrthoDB" id="2987348at2"/>
<dbReference type="GO" id="GO:0016787">
    <property type="term" value="F:hydrolase activity"/>
    <property type="evidence" value="ECO:0007669"/>
    <property type="project" value="UniProtKB-KW"/>
</dbReference>
<evidence type="ECO:0000313" key="2">
    <source>
        <dbReference type="EMBL" id="MTW09156.1"/>
    </source>
</evidence>
<feature type="domain" description="AB hydrolase-1" evidence="1">
    <location>
        <begin position="24"/>
        <end position="233"/>
    </location>
</feature>
<keyword evidence="2" id="KW-0378">Hydrolase</keyword>
<dbReference type="Proteomes" id="UP000472320">
    <property type="component" value="Unassembled WGS sequence"/>
</dbReference>
<gene>
    <name evidence="2" type="ORF">GM658_00950</name>
</gene>
<dbReference type="PANTHER" id="PTHR43798">
    <property type="entry name" value="MONOACYLGLYCEROL LIPASE"/>
    <property type="match status" value="1"/>
</dbReference>
<protein>
    <submittedName>
        <fullName evidence="2">Alpha/beta fold hydrolase</fullName>
    </submittedName>
</protein>
<dbReference type="PANTHER" id="PTHR43798:SF33">
    <property type="entry name" value="HYDROLASE, PUTATIVE (AFU_ORTHOLOGUE AFUA_2G14860)-RELATED"/>
    <property type="match status" value="1"/>
</dbReference>
<accession>A0A6L6QBJ3</accession>
<dbReference type="EMBL" id="WNKX01000001">
    <property type="protein sequence ID" value="MTW09156.1"/>
    <property type="molecule type" value="Genomic_DNA"/>
</dbReference>
<name>A0A6L6QBJ3_9BURK</name>
<dbReference type="SUPFAM" id="SSF53474">
    <property type="entry name" value="alpha/beta-Hydrolases"/>
    <property type="match status" value="1"/>
</dbReference>
<dbReference type="AlphaFoldDB" id="A0A6L6QBJ3"/>
<dbReference type="GO" id="GO:0016020">
    <property type="term" value="C:membrane"/>
    <property type="evidence" value="ECO:0007669"/>
    <property type="project" value="TreeGrafter"/>
</dbReference>
<organism evidence="2 3">
    <name type="scientific">Massilia eburnea</name>
    <dbReference type="NCBI Taxonomy" id="1776165"/>
    <lineage>
        <taxon>Bacteria</taxon>
        <taxon>Pseudomonadati</taxon>
        <taxon>Pseudomonadota</taxon>
        <taxon>Betaproteobacteria</taxon>
        <taxon>Burkholderiales</taxon>
        <taxon>Oxalobacteraceae</taxon>
        <taxon>Telluria group</taxon>
        <taxon>Massilia</taxon>
    </lineage>
</organism>
<dbReference type="Pfam" id="PF12697">
    <property type="entry name" value="Abhydrolase_6"/>
    <property type="match status" value="1"/>
</dbReference>
<dbReference type="RefSeq" id="WP_155452139.1">
    <property type="nucleotide sequence ID" value="NZ_WNKX01000001.1"/>
</dbReference>
<comment type="caution">
    <text evidence="2">The sequence shown here is derived from an EMBL/GenBank/DDBJ whole genome shotgun (WGS) entry which is preliminary data.</text>
</comment>
<keyword evidence="3" id="KW-1185">Reference proteome</keyword>
<dbReference type="InterPro" id="IPR000073">
    <property type="entry name" value="AB_hydrolase_1"/>
</dbReference>
<evidence type="ECO:0000313" key="3">
    <source>
        <dbReference type="Proteomes" id="UP000472320"/>
    </source>
</evidence>
<dbReference type="InterPro" id="IPR050266">
    <property type="entry name" value="AB_hydrolase_sf"/>
</dbReference>
<dbReference type="Gene3D" id="3.40.50.1820">
    <property type="entry name" value="alpha/beta hydrolase"/>
    <property type="match status" value="1"/>
</dbReference>
<reference evidence="2 3" key="1">
    <citation type="submission" date="2019-11" db="EMBL/GenBank/DDBJ databases">
        <title>Type strains purchased from KCTC, JCM and DSMZ.</title>
        <authorList>
            <person name="Lu H."/>
        </authorList>
    </citation>
    <scope>NUCLEOTIDE SEQUENCE [LARGE SCALE GENOMIC DNA]</scope>
    <source>
        <strain evidence="2 3">JCM 31587</strain>
    </source>
</reference>
<dbReference type="InterPro" id="IPR029058">
    <property type="entry name" value="AB_hydrolase_fold"/>
</dbReference>
<sequence>MVQRLTVDGVTVHIDGAGDEVMMMIHGWPHDRSLWDAQVAAFAPNYRCVRFSFPTQRKGSHSIDEVSTLYADTVNAVNGGRPVILMLSDWGCVYGYQFALRYPELVSKVISVGIGGSSQMTYRASLDWKTRLRLAFAHRRLKASSGSSHSAREASSRLQLPHAISWLRASTPPEGALPFKLRWPMLYIYGKRKPFSFHTRSFEAAVQSRPHSRVIAFRSGHWVMREEPEAFNKAVMGWLAQHKPAML</sequence>